<dbReference type="EMBL" id="CAFBMX010000001">
    <property type="protein sequence ID" value="CAB4913238.1"/>
    <property type="molecule type" value="Genomic_DNA"/>
</dbReference>
<reference evidence="1" key="1">
    <citation type="submission" date="2020-05" db="EMBL/GenBank/DDBJ databases">
        <authorList>
            <person name="Chiriac C."/>
            <person name="Salcher M."/>
            <person name="Ghai R."/>
            <person name="Kavagutti S V."/>
        </authorList>
    </citation>
    <scope>NUCLEOTIDE SEQUENCE</scope>
</reference>
<protein>
    <submittedName>
        <fullName evidence="1">Unannotated protein</fullName>
    </submittedName>
</protein>
<sequence>MRAKSAYRLIVTRTGSGSRLFGGGDAVAHVEIQSLDDLEVVLYWDVPGRSRRRLEEAIRADLETLTPDEFLARWTTFTLDPQQD</sequence>
<dbReference type="AlphaFoldDB" id="A0A6J7H2E2"/>
<evidence type="ECO:0000313" key="1">
    <source>
        <dbReference type="EMBL" id="CAB4913238.1"/>
    </source>
</evidence>
<name>A0A6J7H2E2_9ZZZZ</name>
<accession>A0A6J7H2E2</accession>
<proteinExistence type="predicted"/>
<gene>
    <name evidence="1" type="ORF">UFOPK3674_00053</name>
</gene>
<organism evidence="1">
    <name type="scientific">freshwater metagenome</name>
    <dbReference type="NCBI Taxonomy" id="449393"/>
    <lineage>
        <taxon>unclassified sequences</taxon>
        <taxon>metagenomes</taxon>
        <taxon>ecological metagenomes</taxon>
    </lineage>
</organism>